<organism evidence="1">
    <name type="scientific">Rhizophora mucronata</name>
    <name type="common">Asiatic mangrove</name>
    <dbReference type="NCBI Taxonomy" id="61149"/>
    <lineage>
        <taxon>Eukaryota</taxon>
        <taxon>Viridiplantae</taxon>
        <taxon>Streptophyta</taxon>
        <taxon>Embryophyta</taxon>
        <taxon>Tracheophyta</taxon>
        <taxon>Spermatophyta</taxon>
        <taxon>Magnoliopsida</taxon>
        <taxon>eudicotyledons</taxon>
        <taxon>Gunneridae</taxon>
        <taxon>Pentapetalae</taxon>
        <taxon>rosids</taxon>
        <taxon>fabids</taxon>
        <taxon>Malpighiales</taxon>
        <taxon>Rhizophoraceae</taxon>
        <taxon>Rhizophora</taxon>
    </lineage>
</organism>
<evidence type="ECO:0000313" key="1">
    <source>
        <dbReference type="EMBL" id="MBX09806.1"/>
    </source>
</evidence>
<protein>
    <submittedName>
        <fullName evidence="1">Large proline-rich protein bag6-like isoform X3</fullName>
    </submittedName>
</protein>
<dbReference type="EMBL" id="GGEC01029322">
    <property type="protein sequence ID" value="MBX09806.1"/>
    <property type="molecule type" value="Transcribed_RNA"/>
</dbReference>
<reference evidence="1" key="1">
    <citation type="submission" date="2018-02" db="EMBL/GenBank/DDBJ databases">
        <title>Rhizophora mucronata_Transcriptome.</title>
        <authorList>
            <person name="Meera S.P."/>
            <person name="Sreeshan A."/>
            <person name="Augustine A."/>
        </authorList>
    </citation>
    <scope>NUCLEOTIDE SEQUENCE</scope>
    <source>
        <tissue evidence="1">Leaf</tissue>
    </source>
</reference>
<dbReference type="AlphaFoldDB" id="A0A2P2KVN2"/>
<name>A0A2P2KVN2_RHIMU</name>
<accession>A0A2P2KVN2</accession>
<sequence>MFENPMFLFLFQSLFQTLQLHQQQKLYQYHGFPFSSD</sequence>
<proteinExistence type="predicted"/>